<keyword evidence="5" id="KW-0479">Metal-binding</keyword>
<dbReference type="GO" id="GO:0005634">
    <property type="term" value="C:nucleus"/>
    <property type="evidence" value="ECO:0007669"/>
    <property type="project" value="UniProtKB-SubCell"/>
</dbReference>
<evidence type="ECO:0000313" key="11">
    <source>
        <dbReference type="Proteomes" id="UP000886998"/>
    </source>
</evidence>
<evidence type="ECO:0000256" key="4">
    <source>
        <dbReference type="ARBA" id="ARBA00022722"/>
    </source>
</evidence>
<proteinExistence type="inferred from homology"/>
<dbReference type="EMBL" id="BMAV01019625">
    <property type="protein sequence ID" value="GFY72731.1"/>
    <property type="molecule type" value="Genomic_DNA"/>
</dbReference>
<dbReference type="GO" id="GO:0016787">
    <property type="term" value="F:hydrolase activity"/>
    <property type="evidence" value="ECO:0007669"/>
    <property type="project" value="UniProtKB-KW"/>
</dbReference>
<dbReference type="PANTHER" id="PTHR22930">
    <property type="match status" value="1"/>
</dbReference>
<evidence type="ECO:0000256" key="5">
    <source>
        <dbReference type="ARBA" id="ARBA00022723"/>
    </source>
</evidence>
<gene>
    <name evidence="10" type="primary">At3g55350_4</name>
    <name evidence="10" type="ORF">TNIN_222551</name>
</gene>
<keyword evidence="6" id="KW-0378">Hydrolase</keyword>
<comment type="subcellular location">
    <subcellularLocation>
        <location evidence="2">Nucleus</location>
    </subcellularLocation>
</comment>
<comment type="caution">
    <text evidence="10">The sequence shown here is derived from an EMBL/GenBank/DDBJ whole genome shotgun (WGS) entry which is preliminary data.</text>
</comment>
<evidence type="ECO:0000256" key="6">
    <source>
        <dbReference type="ARBA" id="ARBA00022801"/>
    </source>
</evidence>
<keyword evidence="7" id="KW-0539">Nucleus</keyword>
<reference evidence="10" key="1">
    <citation type="submission" date="2020-08" db="EMBL/GenBank/DDBJ databases">
        <title>Multicomponent nature underlies the extraordinary mechanical properties of spider dragline silk.</title>
        <authorList>
            <person name="Kono N."/>
            <person name="Nakamura H."/>
            <person name="Mori M."/>
            <person name="Yoshida Y."/>
            <person name="Ohtoshi R."/>
            <person name="Malay A.D."/>
            <person name="Moran D.A.P."/>
            <person name="Tomita M."/>
            <person name="Numata K."/>
            <person name="Arakawa K."/>
        </authorList>
    </citation>
    <scope>NUCLEOTIDE SEQUENCE</scope>
</reference>
<comment type="cofactor">
    <cofactor evidence="1">
        <name>a divalent metal cation</name>
        <dbReference type="ChEBI" id="CHEBI:60240"/>
    </cofactor>
</comment>
<feature type="region of interest" description="Disordered" evidence="8">
    <location>
        <begin position="1"/>
        <end position="20"/>
    </location>
</feature>
<protein>
    <submittedName>
        <fullName evidence="10">Protein ALP1-like</fullName>
    </submittedName>
</protein>
<organism evidence="10 11">
    <name type="scientific">Trichonephila inaurata madagascariensis</name>
    <dbReference type="NCBI Taxonomy" id="2747483"/>
    <lineage>
        <taxon>Eukaryota</taxon>
        <taxon>Metazoa</taxon>
        <taxon>Ecdysozoa</taxon>
        <taxon>Arthropoda</taxon>
        <taxon>Chelicerata</taxon>
        <taxon>Arachnida</taxon>
        <taxon>Araneae</taxon>
        <taxon>Araneomorphae</taxon>
        <taxon>Entelegynae</taxon>
        <taxon>Araneoidea</taxon>
        <taxon>Nephilidae</taxon>
        <taxon>Trichonephila</taxon>
        <taxon>Trichonephila inaurata</taxon>
    </lineage>
</organism>
<keyword evidence="4" id="KW-0540">Nuclease</keyword>
<evidence type="ECO:0000313" key="10">
    <source>
        <dbReference type="EMBL" id="GFY72731.1"/>
    </source>
</evidence>
<name>A0A8X6YGY8_9ARAC</name>
<evidence type="ECO:0000256" key="1">
    <source>
        <dbReference type="ARBA" id="ARBA00001968"/>
    </source>
</evidence>
<evidence type="ECO:0000256" key="3">
    <source>
        <dbReference type="ARBA" id="ARBA00006958"/>
    </source>
</evidence>
<evidence type="ECO:0000256" key="7">
    <source>
        <dbReference type="ARBA" id="ARBA00023242"/>
    </source>
</evidence>
<dbReference type="GO" id="GO:0004518">
    <property type="term" value="F:nuclease activity"/>
    <property type="evidence" value="ECO:0007669"/>
    <property type="project" value="UniProtKB-KW"/>
</dbReference>
<sequence>MANEHDLNMECSNVPLPTSRTSSPDLFTPCEQLIQVQNDIKKFTLLTLGAQQSLNSLAPFMTADDPEVSELFQRLKFYQEELRRSECEYDILSPCTTPGCTVHGTPPSTPTKSLKDYPALPKTNSNKRKESEDGFISPTRRQTIKKPNLIVNSNFSLETGNVYDNLKEKDISGTSNSQDTTHNANTPPNTIQTKKFLPPPPRKGKTVNNNYTTVVESIVRPNVSYAQATYPQTSNKITHQMATRNEVPVIPQQPQANRKIKIPPTAPINNIPENTPQYAIVQTLQQTMQTLAILRMDVSTFEELVALVSPSIERKNTSTREAIPAAERIALTLRYLATGETQSSLTYQFRIAQNTISGIIPAVCSAIYHHLVSEIQVPESENEWKMVAEEFWAKWNFPLCLGAMDGKHIRIKPPPHSGATYRNYKGFFSIVLLALVDANLKFLYVYVGTNGRVSDGGVWGKSKLRQAITNGDMNIPEAAALPGSASKLPFVIVADDAFPLMPNIMKPYPGSNLSKECLIFNYSLSRARRVSENAFGILAARFRVFGTTILTSVRNTKLIVLAACSLHNFLTNRSKNTYIPEDSADREDILNGVLIEGNWRQNTNQLISCQRISSRGSNYAKDVRDRFCNFFNAEGAVPWQDNNYTLH</sequence>
<feature type="compositionally biased region" description="Polar residues" evidence="8">
    <location>
        <begin position="172"/>
        <end position="193"/>
    </location>
</feature>
<dbReference type="InterPro" id="IPR027806">
    <property type="entry name" value="HARBI1_dom"/>
</dbReference>
<evidence type="ECO:0000256" key="8">
    <source>
        <dbReference type="SAM" id="MobiDB-lite"/>
    </source>
</evidence>
<evidence type="ECO:0000259" key="9">
    <source>
        <dbReference type="Pfam" id="PF13359"/>
    </source>
</evidence>
<dbReference type="InterPro" id="IPR045249">
    <property type="entry name" value="HARBI1-like"/>
</dbReference>
<feature type="domain" description="DDE Tnp4" evidence="9">
    <location>
        <begin position="404"/>
        <end position="568"/>
    </location>
</feature>
<dbReference type="GO" id="GO:0046872">
    <property type="term" value="F:metal ion binding"/>
    <property type="evidence" value="ECO:0007669"/>
    <property type="project" value="UniProtKB-KW"/>
</dbReference>
<dbReference type="OrthoDB" id="6434870at2759"/>
<dbReference type="AlphaFoldDB" id="A0A8X6YGY8"/>
<comment type="similarity">
    <text evidence="3">Belongs to the HARBI1 family.</text>
</comment>
<dbReference type="Pfam" id="PF13359">
    <property type="entry name" value="DDE_Tnp_4"/>
    <property type="match status" value="1"/>
</dbReference>
<evidence type="ECO:0000256" key="2">
    <source>
        <dbReference type="ARBA" id="ARBA00004123"/>
    </source>
</evidence>
<dbReference type="PANTHER" id="PTHR22930:SF269">
    <property type="entry name" value="NUCLEASE HARBI1-LIKE PROTEIN"/>
    <property type="match status" value="1"/>
</dbReference>
<keyword evidence="11" id="KW-1185">Reference proteome</keyword>
<feature type="region of interest" description="Disordered" evidence="8">
    <location>
        <begin position="100"/>
        <end position="141"/>
    </location>
</feature>
<dbReference type="Proteomes" id="UP000886998">
    <property type="component" value="Unassembled WGS sequence"/>
</dbReference>
<accession>A0A8X6YGY8</accession>
<feature type="region of interest" description="Disordered" evidence="8">
    <location>
        <begin position="170"/>
        <end position="208"/>
    </location>
</feature>